<dbReference type="Proteomes" id="UP000286931">
    <property type="component" value="Unassembled WGS sequence"/>
</dbReference>
<dbReference type="EMBL" id="BIFH01000059">
    <property type="protein sequence ID" value="GCE02229.1"/>
    <property type="molecule type" value="Genomic_DNA"/>
</dbReference>
<gene>
    <name evidence="2" type="ORF">EHYA_10006</name>
</gene>
<dbReference type="AlphaFoldDB" id="A0A401Z5X3"/>
<dbReference type="Pfam" id="PF24725">
    <property type="entry name" value="DUF7677"/>
    <property type="match status" value="2"/>
</dbReference>
<dbReference type="OrthoDB" id="670500at2"/>
<reference evidence="2 3" key="1">
    <citation type="submission" date="2018-12" db="EMBL/GenBank/DDBJ databases">
        <title>Draft genome sequence of Embleya hyalina NBRC 13850T.</title>
        <authorList>
            <person name="Komaki H."/>
            <person name="Hosoyama A."/>
            <person name="Kimura A."/>
            <person name="Ichikawa N."/>
            <person name="Tamura T."/>
        </authorList>
    </citation>
    <scope>NUCLEOTIDE SEQUENCE [LARGE SCALE GENOMIC DNA]</scope>
    <source>
        <strain evidence="2 3">NBRC 13850</strain>
    </source>
</reference>
<evidence type="ECO:0000313" key="3">
    <source>
        <dbReference type="Proteomes" id="UP000286931"/>
    </source>
</evidence>
<accession>A0A401Z5X3</accession>
<organism evidence="2 3">
    <name type="scientific">Embleya hyalina</name>
    <dbReference type="NCBI Taxonomy" id="516124"/>
    <lineage>
        <taxon>Bacteria</taxon>
        <taxon>Bacillati</taxon>
        <taxon>Actinomycetota</taxon>
        <taxon>Actinomycetes</taxon>
        <taxon>Kitasatosporales</taxon>
        <taxon>Streptomycetaceae</taxon>
        <taxon>Embleya</taxon>
    </lineage>
</organism>
<dbReference type="InterPro" id="IPR056094">
    <property type="entry name" value="DUF7677"/>
</dbReference>
<dbReference type="RefSeq" id="WP_126643731.1">
    <property type="nucleotide sequence ID" value="NZ_BIFH01000059.1"/>
</dbReference>
<comment type="caution">
    <text evidence="2">The sequence shown here is derived from an EMBL/GenBank/DDBJ whole genome shotgun (WGS) entry which is preliminary data.</text>
</comment>
<keyword evidence="3" id="KW-1185">Reference proteome</keyword>
<protein>
    <recommendedName>
        <fullName evidence="1">DUF7677 domain-containing protein</fullName>
    </recommendedName>
</protein>
<feature type="domain" description="DUF7677" evidence="1">
    <location>
        <begin position="4"/>
        <end position="102"/>
    </location>
</feature>
<proteinExistence type="predicted"/>
<evidence type="ECO:0000313" key="2">
    <source>
        <dbReference type="EMBL" id="GCE02229.1"/>
    </source>
</evidence>
<name>A0A401Z5X3_9ACTN</name>
<sequence>MGRLDASVRDAFRFFAWYLTNGTLGGTDVWGNDEQHWYTELLLESPGTYENTWSVFVSGLTVDDSGALNRHPEDAYDRAAQFLRAQVDPRYVAEPAFDAAEIDPRLPRPDARRQGRGLHTTVRVATRDFAGALRHGRLVALAGIAYVETLAERPSLMESVWSIFVNVLDIDDAGAAVTPLHAMDRAAQFLGEACGGPEAVPPWASWEIEPPFV</sequence>
<evidence type="ECO:0000259" key="1">
    <source>
        <dbReference type="Pfam" id="PF24725"/>
    </source>
</evidence>
<feature type="domain" description="DUF7677" evidence="1">
    <location>
        <begin position="118"/>
        <end position="209"/>
    </location>
</feature>